<sequence>MKGITIVLMLLFVFLTSALAVTTPRRVPSSNTALNLSLLTNASDLASPIPPPGYEILLQFDETILLNPLGVYINALELMYRLAQFDWDLFIYGDIPMSATTYNIWIVVASVTSGQLKVSYAVIALHDSIIAMARLPAFFRLSALISLDGQRIGHLEFGRKDGPSDSDTSISSAEDTLLIVNNNQSEGSWSNSGQIVDPYDSKFIVTYDFYGKAIDSKEIFTVALDGLAISAQFKASEDCPVLEASSMSGVAAISISKVLGVPTQLRYSDVTKSLLIIVTGVIVPQRKFKEVEFSISYDGVKIAEGYMLKLALGENVTKGIAASKREWT</sequence>
<evidence type="ECO:0000313" key="2">
    <source>
        <dbReference type="EMBL" id="CAF9933538.1"/>
    </source>
</evidence>
<protein>
    <submittedName>
        <fullName evidence="2">Uncharacterized protein</fullName>
    </submittedName>
</protein>
<feature type="chain" id="PRO_5034654744" evidence="1">
    <location>
        <begin position="21"/>
        <end position="328"/>
    </location>
</feature>
<dbReference type="OrthoDB" id="5365789at2759"/>
<organism evidence="2 3">
    <name type="scientific">Imshaugia aleurites</name>
    <dbReference type="NCBI Taxonomy" id="172621"/>
    <lineage>
        <taxon>Eukaryota</taxon>
        <taxon>Fungi</taxon>
        <taxon>Dikarya</taxon>
        <taxon>Ascomycota</taxon>
        <taxon>Pezizomycotina</taxon>
        <taxon>Lecanoromycetes</taxon>
        <taxon>OSLEUM clade</taxon>
        <taxon>Lecanoromycetidae</taxon>
        <taxon>Lecanorales</taxon>
        <taxon>Lecanorineae</taxon>
        <taxon>Parmeliaceae</taxon>
        <taxon>Imshaugia</taxon>
    </lineage>
</organism>
<name>A0A8H3G5J5_9LECA</name>
<dbReference type="AlphaFoldDB" id="A0A8H3G5J5"/>
<reference evidence="2" key="1">
    <citation type="submission" date="2021-03" db="EMBL/GenBank/DDBJ databases">
        <authorList>
            <person name="Tagirdzhanova G."/>
        </authorList>
    </citation>
    <scope>NUCLEOTIDE SEQUENCE</scope>
</reference>
<dbReference type="EMBL" id="CAJPDT010000071">
    <property type="protein sequence ID" value="CAF9933538.1"/>
    <property type="molecule type" value="Genomic_DNA"/>
</dbReference>
<evidence type="ECO:0000256" key="1">
    <source>
        <dbReference type="SAM" id="SignalP"/>
    </source>
</evidence>
<feature type="signal peptide" evidence="1">
    <location>
        <begin position="1"/>
        <end position="20"/>
    </location>
</feature>
<keyword evidence="3" id="KW-1185">Reference proteome</keyword>
<evidence type="ECO:0000313" key="3">
    <source>
        <dbReference type="Proteomes" id="UP000664534"/>
    </source>
</evidence>
<comment type="caution">
    <text evidence="2">The sequence shown here is derived from an EMBL/GenBank/DDBJ whole genome shotgun (WGS) entry which is preliminary data.</text>
</comment>
<proteinExistence type="predicted"/>
<keyword evidence="1" id="KW-0732">Signal</keyword>
<dbReference type="Proteomes" id="UP000664534">
    <property type="component" value="Unassembled WGS sequence"/>
</dbReference>
<accession>A0A8H3G5J5</accession>
<gene>
    <name evidence="2" type="ORF">IMSHALPRED_009385</name>
</gene>